<dbReference type="PANTHER" id="PTHR24373">
    <property type="entry name" value="SLIT RELATED LEUCINE-RICH REPEAT NEURONAL PROTEIN"/>
    <property type="match status" value="1"/>
</dbReference>
<dbReference type="InterPro" id="IPR003591">
    <property type="entry name" value="Leu-rich_rpt_typical-subtyp"/>
</dbReference>
<proteinExistence type="predicted"/>
<gene>
    <name evidence="4" type="primary">L798_06042</name>
    <name evidence="4" type="ORF">TNIN_11001</name>
</gene>
<keyword evidence="1" id="KW-0433">Leucine-rich repeat</keyword>
<reference evidence="4" key="1">
    <citation type="submission" date="2020-08" db="EMBL/GenBank/DDBJ databases">
        <title>Multicomponent nature underlies the extraordinary mechanical properties of spider dragline silk.</title>
        <authorList>
            <person name="Kono N."/>
            <person name="Nakamura H."/>
            <person name="Mori M."/>
            <person name="Yoshida Y."/>
            <person name="Ohtoshi R."/>
            <person name="Malay A.D."/>
            <person name="Moran D.A.P."/>
            <person name="Tomita M."/>
            <person name="Numata K."/>
            <person name="Arakawa K."/>
        </authorList>
    </citation>
    <scope>NUCLEOTIDE SEQUENCE</scope>
</reference>
<sequence length="263" mass="29978">MTKAFRKKNSNFFTVNDLACIALRNSDKSEKLSGSHWKKLTNIEFSGNPIASFDKSTFSELPHLKKLTLSEIRQLDEFPNIKGTSSLEHLRIDRANLKMVPADICSAAPFLRSLSFKSNLLTQIPKIESCLELKLLDLSYNNILAIEDNSFKNQANLIDLFLSHNSITEIRMESFKGLLKLQVLDLENNKIVKIHEEAFVHFKDLRDLNLAANKFSRLPTKGLQNVRQLKTFNNRELKEFPPVETFPKINMLALSTLTIAVNS</sequence>
<dbReference type="PROSITE" id="PS51450">
    <property type="entry name" value="LRR"/>
    <property type="match status" value="3"/>
</dbReference>
<evidence type="ECO:0000313" key="4">
    <source>
        <dbReference type="EMBL" id="GFY78437.1"/>
    </source>
</evidence>
<dbReference type="AlphaFoldDB" id="A0A8X6YXG6"/>
<keyword evidence="5" id="KW-1185">Reference proteome</keyword>
<dbReference type="Pfam" id="PF13306">
    <property type="entry name" value="LRR_5"/>
    <property type="match status" value="1"/>
</dbReference>
<keyword evidence="4" id="KW-0675">Receptor</keyword>
<organism evidence="4 5">
    <name type="scientific">Trichonephila inaurata madagascariensis</name>
    <dbReference type="NCBI Taxonomy" id="2747483"/>
    <lineage>
        <taxon>Eukaryota</taxon>
        <taxon>Metazoa</taxon>
        <taxon>Ecdysozoa</taxon>
        <taxon>Arthropoda</taxon>
        <taxon>Chelicerata</taxon>
        <taxon>Arachnida</taxon>
        <taxon>Araneae</taxon>
        <taxon>Araneomorphae</taxon>
        <taxon>Entelegynae</taxon>
        <taxon>Araneoidea</taxon>
        <taxon>Nephilidae</taxon>
        <taxon>Trichonephila</taxon>
        <taxon>Trichonephila inaurata</taxon>
    </lineage>
</organism>
<accession>A0A8X6YXG6</accession>
<evidence type="ECO:0000313" key="5">
    <source>
        <dbReference type="Proteomes" id="UP000886998"/>
    </source>
</evidence>
<dbReference type="InterPro" id="IPR001611">
    <property type="entry name" value="Leu-rich_rpt"/>
</dbReference>
<dbReference type="InterPro" id="IPR032675">
    <property type="entry name" value="LRR_dom_sf"/>
</dbReference>
<dbReference type="SUPFAM" id="SSF52058">
    <property type="entry name" value="L domain-like"/>
    <property type="match status" value="1"/>
</dbReference>
<keyword evidence="3" id="KW-0677">Repeat</keyword>
<dbReference type="Gene3D" id="3.80.10.10">
    <property type="entry name" value="Ribonuclease Inhibitor"/>
    <property type="match status" value="1"/>
</dbReference>
<keyword evidence="2" id="KW-0732">Signal</keyword>
<dbReference type="PANTHER" id="PTHR24373:SF275">
    <property type="entry name" value="TIR DOMAIN-CONTAINING PROTEIN"/>
    <property type="match status" value="1"/>
</dbReference>
<evidence type="ECO:0000256" key="2">
    <source>
        <dbReference type="ARBA" id="ARBA00022729"/>
    </source>
</evidence>
<dbReference type="OrthoDB" id="6425843at2759"/>
<dbReference type="EMBL" id="BMAV01022996">
    <property type="protein sequence ID" value="GFY78437.1"/>
    <property type="molecule type" value="Genomic_DNA"/>
</dbReference>
<comment type="caution">
    <text evidence="4">The sequence shown here is derived from an EMBL/GenBank/DDBJ whole genome shotgun (WGS) entry which is preliminary data.</text>
</comment>
<dbReference type="SMART" id="SM00369">
    <property type="entry name" value="LRR_TYP"/>
    <property type="match status" value="5"/>
</dbReference>
<evidence type="ECO:0000256" key="1">
    <source>
        <dbReference type="ARBA" id="ARBA00022614"/>
    </source>
</evidence>
<name>A0A8X6YXG6_9ARAC</name>
<dbReference type="Pfam" id="PF13855">
    <property type="entry name" value="LRR_8"/>
    <property type="match status" value="1"/>
</dbReference>
<evidence type="ECO:0000256" key="3">
    <source>
        <dbReference type="ARBA" id="ARBA00022737"/>
    </source>
</evidence>
<dbReference type="Proteomes" id="UP000886998">
    <property type="component" value="Unassembled WGS sequence"/>
</dbReference>
<dbReference type="InterPro" id="IPR026906">
    <property type="entry name" value="LRR_5"/>
</dbReference>
<dbReference type="InterPro" id="IPR050328">
    <property type="entry name" value="Dev_Immune_Receptor"/>
</dbReference>
<protein>
    <submittedName>
        <fullName evidence="4">Lutropin-choriogonadotropic hormone receptor</fullName>
    </submittedName>
</protein>